<evidence type="ECO:0000256" key="1">
    <source>
        <dbReference type="ARBA" id="ARBA00010199"/>
    </source>
</evidence>
<dbReference type="PANTHER" id="PTHR11206">
    <property type="entry name" value="MULTIDRUG RESISTANCE PROTEIN"/>
    <property type="match status" value="1"/>
</dbReference>
<name>A0A2J7ZRJ7_9CHLO</name>
<evidence type="ECO:0000313" key="4">
    <source>
        <dbReference type="Proteomes" id="UP000236333"/>
    </source>
</evidence>
<dbReference type="EMBL" id="PGGS01000579">
    <property type="protein sequence ID" value="PNH02895.1"/>
    <property type="molecule type" value="Genomic_DNA"/>
</dbReference>
<evidence type="ECO:0000256" key="2">
    <source>
        <dbReference type="SAM" id="Phobius"/>
    </source>
</evidence>
<dbReference type="GO" id="GO:0042910">
    <property type="term" value="F:xenobiotic transmembrane transporter activity"/>
    <property type="evidence" value="ECO:0007669"/>
    <property type="project" value="InterPro"/>
</dbReference>
<dbReference type="OrthoDB" id="2126698at2759"/>
<evidence type="ECO:0000313" key="3">
    <source>
        <dbReference type="EMBL" id="PNH02895.1"/>
    </source>
</evidence>
<proteinExistence type="inferred from homology"/>
<keyword evidence="2" id="KW-0812">Transmembrane</keyword>
<dbReference type="AlphaFoldDB" id="A0A2J7ZRJ7"/>
<feature type="transmembrane region" description="Helical" evidence="2">
    <location>
        <begin position="162"/>
        <end position="183"/>
    </location>
</feature>
<keyword evidence="4" id="KW-1185">Reference proteome</keyword>
<feature type="transmembrane region" description="Helical" evidence="2">
    <location>
        <begin position="219"/>
        <end position="246"/>
    </location>
</feature>
<dbReference type="Proteomes" id="UP000236333">
    <property type="component" value="Unassembled WGS sequence"/>
</dbReference>
<feature type="transmembrane region" description="Helical" evidence="2">
    <location>
        <begin position="130"/>
        <end position="150"/>
    </location>
</feature>
<sequence>MARVDAAWRAELRAIMVLALPVVIQTTAQQGMTVVDQIFLGHLGTAQLGAAALANAFTNLLWFFLLGFATALDTLGSNAFGAGDRGALITWCVAAALLVTVLVLPVALGMAAGEWVGGALFAQDAYTSRLMGEFCEGLIFGIWPLMWGIILTKYLQVQNIMILPSIIAVATFCLNIGFNAVLVSSMGFRGAPLATSLSRCAGCFDIATVMAGRLGAVNIAAHAAMLSVCTLTYLACPFALATAGAIRVGNLLPPL</sequence>
<comment type="similarity">
    <text evidence="1">Belongs to the multi antimicrobial extrusion (MATE) (TC 2.A.66.1) family.</text>
</comment>
<gene>
    <name evidence="3" type="ORF">TSOC_011094</name>
</gene>
<keyword evidence="2" id="KW-0472">Membrane</keyword>
<dbReference type="GO" id="GO:0015297">
    <property type="term" value="F:antiporter activity"/>
    <property type="evidence" value="ECO:0007669"/>
    <property type="project" value="InterPro"/>
</dbReference>
<dbReference type="Pfam" id="PF01554">
    <property type="entry name" value="MatE"/>
    <property type="match status" value="1"/>
</dbReference>
<feature type="transmembrane region" description="Helical" evidence="2">
    <location>
        <begin position="52"/>
        <end position="75"/>
    </location>
</feature>
<organism evidence="3 4">
    <name type="scientific">Tetrabaena socialis</name>
    <dbReference type="NCBI Taxonomy" id="47790"/>
    <lineage>
        <taxon>Eukaryota</taxon>
        <taxon>Viridiplantae</taxon>
        <taxon>Chlorophyta</taxon>
        <taxon>core chlorophytes</taxon>
        <taxon>Chlorophyceae</taxon>
        <taxon>CS clade</taxon>
        <taxon>Chlamydomonadales</taxon>
        <taxon>Tetrabaenaceae</taxon>
        <taxon>Tetrabaena</taxon>
    </lineage>
</organism>
<reference evidence="3 4" key="1">
    <citation type="journal article" date="2017" name="Mol. Biol. Evol.">
        <title>The 4-celled Tetrabaena socialis nuclear genome reveals the essential components for genetic control of cell number at the origin of multicellularity in the volvocine lineage.</title>
        <authorList>
            <person name="Featherston J."/>
            <person name="Arakaki Y."/>
            <person name="Hanschen E.R."/>
            <person name="Ferris P.J."/>
            <person name="Michod R.E."/>
            <person name="Olson B.J.S.C."/>
            <person name="Nozaki H."/>
            <person name="Durand P.M."/>
        </authorList>
    </citation>
    <scope>NUCLEOTIDE SEQUENCE [LARGE SCALE GENOMIC DNA]</scope>
    <source>
        <strain evidence="3 4">NIES-571</strain>
    </source>
</reference>
<comment type="caution">
    <text evidence="3">The sequence shown here is derived from an EMBL/GenBank/DDBJ whole genome shotgun (WGS) entry which is preliminary data.</text>
</comment>
<dbReference type="GO" id="GO:0016020">
    <property type="term" value="C:membrane"/>
    <property type="evidence" value="ECO:0007669"/>
    <property type="project" value="InterPro"/>
</dbReference>
<accession>A0A2J7ZRJ7</accession>
<keyword evidence="2" id="KW-1133">Transmembrane helix</keyword>
<protein>
    <submittedName>
        <fullName evidence="3">Putative transporter C11D3.06</fullName>
    </submittedName>
</protein>
<dbReference type="InterPro" id="IPR002528">
    <property type="entry name" value="MATE_fam"/>
</dbReference>
<feature type="transmembrane region" description="Helical" evidence="2">
    <location>
        <begin position="87"/>
        <end position="110"/>
    </location>
</feature>